<feature type="transmembrane region" description="Helical" evidence="5">
    <location>
        <begin position="53"/>
        <end position="72"/>
    </location>
</feature>
<dbReference type="GO" id="GO:0016020">
    <property type="term" value="C:membrane"/>
    <property type="evidence" value="ECO:0007669"/>
    <property type="project" value="UniProtKB-SubCell"/>
</dbReference>
<dbReference type="InterPro" id="IPR007016">
    <property type="entry name" value="O-antigen_ligase-rel_domated"/>
</dbReference>
<keyword evidence="2 5" id="KW-0812">Transmembrane</keyword>
<dbReference type="RefSeq" id="WP_244509124.1">
    <property type="nucleotide sequence ID" value="NZ_FNSL01000001.1"/>
</dbReference>
<evidence type="ECO:0000256" key="1">
    <source>
        <dbReference type="ARBA" id="ARBA00004141"/>
    </source>
</evidence>
<keyword evidence="7" id="KW-0436">Ligase</keyword>
<organism evidence="7 8">
    <name type="scientific">Nitratireductor aquibiodomus</name>
    <dbReference type="NCBI Taxonomy" id="204799"/>
    <lineage>
        <taxon>Bacteria</taxon>
        <taxon>Pseudomonadati</taxon>
        <taxon>Pseudomonadota</taxon>
        <taxon>Alphaproteobacteria</taxon>
        <taxon>Hyphomicrobiales</taxon>
        <taxon>Phyllobacteriaceae</taxon>
        <taxon>Nitratireductor</taxon>
    </lineage>
</organism>
<feature type="transmembrane region" description="Helical" evidence="5">
    <location>
        <begin position="145"/>
        <end position="166"/>
    </location>
</feature>
<evidence type="ECO:0000256" key="2">
    <source>
        <dbReference type="ARBA" id="ARBA00022692"/>
    </source>
</evidence>
<feature type="transmembrane region" description="Helical" evidence="5">
    <location>
        <begin position="84"/>
        <end position="103"/>
    </location>
</feature>
<evidence type="ECO:0000259" key="6">
    <source>
        <dbReference type="Pfam" id="PF04932"/>
    </source>
</evidence>
<accession>A0A1H4N3P2</accession>
<feature type="transmembrane region" description="Helical" evidence="5">
    <location>
        <begin position="220"/>
        <end position="239"/>
    </location>
</feature>
<dbReference type="PANTHER" id="PTHR37422">
    <property type="entry name" value="TEICHURONIC ACID BIOSYNTHESIS PROTEIN TUAE"/>
    <property type="match status" value="1"/>
</dbReference>
<feature type="transmembrane region" description="Helical" evidence="5">
    <location>
        <begin position="351"/>
        <end position="369"/>
    </location>
</feature>
<keyword evidence="4 5" id="KW-0472">Membrane</keyword>
<dbReference type="GO" id="GO:0016874">
    <property type="term" value="F:ligase activity"/>
    <property type="evidence" value="ECO:0007669"/>
    <property type="project" value="UniProtKB-KW"/>
</dbReference>
<feature type="transmembrane region" description="Helical" evidence="5">
    <location>
        <begin position="20"/>
        <end position="41"/>
    </location>
</feature>
<reference evidence="8" key="1">
    <citation type="submission" date="2016-10" db="EMBL/GenBank/DDBJ databases">
        <authorList>
            <person name="Varghese N."/>
            <person name="Submissions S."/>
        </authorList>
    </citation>
    <scope>NUCLEOTIDE SEQUENCE [LARGE SCALE GENOMIC DNA]</scope>
    <source>
        <strain evidence="8">ES.061</strain>
    </source>
</reference>
<comment type="subcellular location">
    <subcellularLocation>
        <location evidence="1">Membrane</location>
        <topology evidence="1">Multi-pass membrane protein</topology>
    </subcellularLocation>
</comment>
<dbReference type="AlphaFoldDB" id="A0A1H4N3P2"/>
<feature type="domain" description="O-antigen ligase-related" evidence="6">
    <location>
        <begin position="176"/>
        <end position="329"/>
    </location>
</feature>
<dbReference type="Proteomes" id="UP000199064">
    <property type="component" value="Unassembled WGS sequence"/>
</dbReference>
<dbReference type="InterPro" id="IPR051533">
    <property type="entry name" value="WaaL-like"/>
</dbReference>
<feature type="transmembrane region" description="Helical" evidence="5">
    <location>
        <begin position="110"/>
        <end position="133"/>
    </location>
</feature>
<evidence type="ECO:0000256" key="4">
    <source>
        <dbReference type="ARBA" id="ARBA00023136"/>
    </source>
</evidence>
<protein>
    <submittedName>
        <fullName evidence="7">O-antigen ligase</fullName>
    </submittedName>
</protein>
<proteinExistence type="predicted"/>
<evidence type="ECO:0000256" key="3">
    <source>
        <dbReference type="ARBA" id="ARBA00022989"/>
    </source>
</evidence>
<keyword evidence="3 5" id="KW-1133">Transmembrane helix</keyword>
<gene>
    <name evidence="7" type="ORF">SAMN05216452_3600</name>
</gene>
<feature type="transmembrane region" description="Helical" evidence="5">
    <location>
        <begin position="171"/>
        <end position="187"/>
    </location>
</feature>
<feature type="transmembrane region" description="Helical" evidence="5">
    <location>
        <begin position="314"/>
        <end position="339"/>
    </location>
</feature>
<dbReference type="EMBL" id="FNSL01000001">
    <property type="protein sequence ID" value="SEB89899.1"/>
    <property type="molecule type" value="Genomic_DNA"/>
</dbReference>
<dbReference type="PANTHER" id="PTHR37422:SF13">
    <property type="entry name" value="LIPOPOLYSACCHARIDE BIOSYNTHESIS PROTEIN PA4999-RELATED"/>
    <property type="match status" value="1"/>
</dbReference>
<name>A0A1H4N3P2_9HYPH</name>
<keyword evidence="8" id="KW-1185">Reference proteome</keyword>
<evidence type="ECO:0000256" key="5">
    <source>
        <dbReference type="SAM" id="Phobius"/>
    </source>
</evidence>
<feature type="transmembrane region" description="Helical" evidence="5">
    <location>
        <begin position="193"/>
        <end position="208"/>
    </location>
</feature>
<evidence type="ECO:0000313" key="7">
    <source>
        <dbReference type="EMBL" id="SEB89899.1"/>
    </source>
</evidence>
<feature type="transmembrane region" description="Helical" evidence="5">
    <location>
        <begin position="375"/>
        <end position="396"/>
    </location>
</feature>
<sequence length="412" mass="44336">MNYRAVNRLFTLVIFSMPPIVGSATSVVWHGGAFWCVFEVLSGRRRLSPDTAMRWVALLMLVYVLANVVSFLVNEPSLEMAYKLLPLVAFLLFPFSYSVWTIADREEVAYAALAGAVIASFGGLALALVQYKFLGMRAEGGAGNALVFADVICLAGLMCLAGALILETRRSLILLAAFAAAFGAVMLSGSRSVWGVMTVLTLAQLFVFRSRVLPLFRGRVLALLGTAIVVAVLTSGLIVNRFEALWQNMDKLTEGGDYNSSLGLRVAVWKIGLQLVAEDPLFGHGMQNVSTLIREGVEQNFGIQVGFTHFHNGFLTILVEGGIVAGLAIIAMFALITVIAVRSLAKAEDRLERLGGVVLLILAAVYAGGGTVNLIFGHDILDTVFMIFLIIGLFLARGTSRLADAEAPAPFR</sequence>
<evidence type="ECO:0000313" key="8">
    <source>
        <dbReference type="Proteomes" id="UP000199064"/>
    </source>
</evidence>
<dbReference type="Pfam" id="PF04932">
    <property type="entry name" value="Wzy_C"/>
    <property type="match status" value="1"/>
</dbReference>